<evidence type="ECO:0000313" key="11">
    <source>
        <dbReference type="EMBL" id="KAJ4387444.1"/>
    </source>
</evidence>
<keyword evidence="5 9" id="KW-1133">Transmembrane helix</keyword>
<name>A0A9W8YKY4_9PEZI</name>
<keyword evidence="6 9" id="KW-0472">Membrane</keyword>
<evidence type="ECO:0000256" key="4">
    <source>
        <dbReference type="ARBA" id="ARBA00022692"/>
    </source>
</evidence>
<dbReference type="PANTHER" id="PTHR48022">
    <property type="entry name" value="PLASTIDIC GLUCOSE TRANSPORTER 4"/>
    <property type="match status" value="1"/>
</dbReference>
<dbReference type="Proteomes" id="UP001140453">
    <property type="component" value="Unassembled WGS sequence"/>
</dbReference>
<keyword evidence="3 7" id="KW-0813">Transport</keyword>
<comment type="similarity">
    <text evidence="2 7">Belongs to the major facilitator superfamily. Sugar transporter (TC 2.A.1.1) family.</text>
</comment>
<dbReference type="PROSITE" id="PS50850">
    <property type="entry name" value="MFS"/>
    <property type="match status" value="1"/>
</dbReference>
<dbReference type="GO" id="GO:0016020">
    <property type="term" value="C:membrane"/>
    <property type="evidence" value="ECO:0007669"/>
    <property type="project" value="UniProtKB-SubCell"/>
</dbReference>
<evidence type="ECO:0000256" key="2">
    <source>
        <dbReference type="ARBA" id="ARBA00010992"/>
    </source>
</evidence>
<evidence type="ECO:0000259" key="10">
    <source>
        <dbReference type="PROSITE" id="PS50850"/>
    </source>
</evidence>
<evidence type="ECO:0000256" key="3">
    <source>
        <dbReference type="ARBA" id="ARBA00022448"/>
    </source>
</evidence>
<dbReference type="InterPro" id="IPR003663">
    <property type="entry name" value="Sugar/inositol_transpt"/>
</dbReference>
<feature type="transmembrane region" description="Helical" evidence="9">
    <location>
        <begin position="362"/>
        <end position="384"/>
    </location>
</feature>
<dbReference type="PANTHER" id="PTHR48022:SF29">
    <property type="entry name" value="SUGAR TRANSPORTER, PUTATIVE (AFU_ORTHOLOGUE AFUA_6G14500)-RELATED"/>
    <property type="match status" value="1"/>
</dbReference>
<feature type="transmembrane region" description="Helical" evidence="9">
    <location>
        <begin position="133"/>
        <end position="156"/>
    </location>
</feature>
<reference evidence="11" key="1">
    <citation type="submission" date="2022-10" db="EMBL/GenBank/DDBJ databases">
        <title>Tapping the CABI collections for fungal endophytes: first genome assemblies for Collariella, Neodidymelliopsis, Ascochyta clinopodiicola, Didymella pomorum, Didymosphaeria variabile, Neocosmospora piperis and Neocucurbitaria cava.</title>
        <authorList>
            <person name="Hill R."/>
        </authorList>
    </citation>
    <scope>NUCLEOTIDE SEQUENCE</scope>
    <source>
        <strain evidence="11">IMI 355082</strain>
    </source>
</reference>
<feature type="transmembrane region" description="Helical" evidence="9">
    <location>
        <begin position="396"/>
        <end position="416"/>
    </location>
</feature>
<dbReference type="GO" id="GO:0005351">
    <property type="term" value="F:carbohydrate:proton symporter activity"/>
    <property type="evidence" value="ECO:0007669"/>
    <property type="project" value="TreeGrafter"/>
</dbReference>
<evidence type="ECO:0000256" key="5">
    <source>
        <dbReference type="ARBA" id="ARBA00022989"/>
    </source>
</evidence>
<dbReference type="InterPro" id="IPR020846">
    <property type="entry name" value="MFS_dom"/>
</dbReference>
<feature type="transmembrane region" description="Helical" evidence="9">
    <location>
        <begin position="109"/>
        <end position="127"/>
    </location>
</feature>
<evidence type="ECO:0000256" key="8">
    <source>
        <dbReference type="SAM" id="MobiDB-lite"/>
    </source>
</evidence>
<feature type="compositionally biased region" description="Polar residues" evidence="8">
    <location>
        <begin position="528"/>
        <end position="537"/>
    </location>
</feature>
<dbReference type="OrthoDB" id="6133115at2759"/>
<dbReference type="SUPFAM" id="SSF103473">
    <property type="entry name" value="MFS general substrate transporter"/>
    <property type="match status" value="1"/>
</dbReference>
<feature type="transmembrane region" description="Helical" evidence="9">
    <location>
        <begin position="337"/>
        <end position="355"/>
    </location>
</feature>
<evidence type="ECO:0000256" key="6">
    <source>
        <dbReference type="ARBA" id="ARBA00023136"/>
    </source>
</evidence>
<dbReference type="Gene3D" id="1.20.1250.20">
    <property type="entry name" value="MFS general substrate transporter like domains"/>
    <property type="match status" value="1"/>
</dbReference>
<feature type="transmembrane region" description="Helical" evidence="9">
    <location>
        <begin position="295"/>
        <end position="317"/>
    </location>
</feature>
<dbReference type="EMBL" id="JAPEVB010000005">
    <property type="protein sequence ID" value="KAJ4387444.1"/>
    <property type="molecule type" value="Genomic_DNA"/>
</dbReference>
<dbReference type="InterPro" id="IPR005828">
    <property type="entry name" value="MFS_sugar_transport-like"/>
</dbReference>
<feature type="transmembrane region" description="Helical" evidence="9">
    <location>
        <begin position="437"/>
        <end position="458"/>
    </location>
</feature>
<keyword evidence="4 9" id="KW-0812">Transmembrane</keyword>
<sequence>MAIGATTAEVGKSDPIITRLASEDRVGWWKKPNLRYLYFMMFPTCMGIELTSGFDSQMINALQIVPAWNTYFDNPQGSLKGIIAAAYSLGAILSLPFIPIVNDKFGRRWSIFGGSLIMVIGALIQGFSQHVAMYIIARMILGFGIPTCIVSGSSLIGELAYPKERAVLTSLFNVSYFIGQITAAAICFGTNNLPSDWAWRIPSLLQLCPSVLQMSFVFFLPESPRWLISHDRLEEAHKILTTYHAESNPDSEFVQAEVAQIHATLTLERETQHKKQRATTSWITLFASAGMRRRLLITVMLGLFTQWSGNTLISYYLGDLLNMIGLTDSTAIQKINVSIACWSLVCATVVAMLVVKVRRRVMYLLCTCSLLLCYIAWTISMKYAQTAADAGTPNSAANVAVLVFIYAYSPCYNMGYNALTYTYMVEIWPYSERSRGIAVFQLFGRLAGFFTTFVNPIGLDGVGWRYLISYCCWLAFEVAFVYFMFPETCGRTLEELAFIFEDKKLADEAVKAAEKALAHHDEDPSEKATMTQKEVKI</sequence>
<feature type="region of interest" description="Disordered" evidence="8">
    <location>
        <begin position="518"/>
        <end position="537"/>
    </location>
</feature>
<evidence type="ECO:0000313" key="12">
    <source>
        <dbReference type="Proteomes" id="UP001140453"/>
    </source>
</evidence>
<dbReference type="NCBIfam" id="TIGR00879">
    <property type="entry name" value="SP"/>
    <property type="match status" value="1"/>
</dbReference>
<organism evidence="11 12">
    <name type="scientific">Gnomoniopsis smithogilvyi</name>
    <dbReference type="NCBI Taxonomy" id="1191159"/>
    <lineage>
        <taxon>Eukaryota</taxon>
        <taxon>Fungi</taxon>
        <taxon>Dikarya</taxon>
        <taxon>Ascomycota</taxon>
        <taxon>Pezizomycotina</taxon>
        <taxon>Sordariomycetes</taxon>
        <taxon>Sordariomycetidae</taxon>
        <taxon>Diaporthales</taxon>
        <taxon>Gnomoniaceae</taxon>
        <taxon>Gnomoniopsis</taxon>
    </lineage>
</organism>
<feature type="domain" description="Major facilitator superfamily (MFS) profile" evidence="10">
    <location>
        <begin position="41"/>
        <end position="489"/>
    </location>
</feature>
<protein>
    <recommendedName>
        <fullName evidence="10">Major facilitator superfamily (MFS) profile domain-containing protein</fullName>
    </recommendedName>
</protein>
<dbReference type="InterPro" id="IPR050360">
    <property type="entry name" value="MFS_Sugar_Transporters"/>
</dbReference>
<dbReference type="FunFam" id="1.20.1250.20:FF:000117">
    <property type="entry name" value="MFS hexose transporter"/>
    <property type="match status" value="1"/>
</dbReference>
<accession>A0A9W8YKY4</accession>
<comment type="subcellular location">
    <subcellularLocation>
        <location evidence="1">Membrane</location>
        <topology evidence="1">Multi-pass membrane protein</topology>
    </subcellularLocation>
</comment>
<evidence type="ECO:0000256" key="7">
    <source>
        <dbReference type="RuleBase" id="RU003346"/>
    </source>
</evidence>
<comment type="caution">
    <text evidence="11">The sequence shown here is derived from an EMBL/GenBank/DDBJ whole genome shotgun (WGS) entry which is preliminary data.</text>
</comment>
<evidence type="ECO:0000256" key="1">
    <source>
        <dbReference type="ARBA" id="ARBA00004141"/>
    </source>
</evidence>
<dbReference type="InterPro" id="IPR036259">
    <property type="entry name" value="MFS_trans_sf"/>
</dbReference>
<evidence type="ECO:0000256" key="9">
    <source>
        <dbReference type="SAM" id="Phobius"/>
    </source>
</evidence>
<proteinExistence type="inferred from homology"/>
<gene>
    <name evidence="11" type="ORF">N0V93_008036</name>
</gene>
<feature type="transmembrane region" description="Helical" evidence="9">
    <location>
        <begin position="82"/>
        <end position="102"/>
    </location>
</feature>
<feature type="transmembrane region" description="Helical" evidence="9">
    <location>
        <begin position="464"/>
        <end position="485"/>
    </location>
</feature>
<dbReference type="Pfam" id="PF00083">
    <property type="entry name" value="Sugar_tr"/>
    <property type="match status" value="1"/>
</dbReference>
<keyword evidence="12" id="KW-1185">Reference proteome</keyword>
<feature type="transmembrane region" description="Helical" evidence="9">
    <location>
        <begin position="168"/>
        <end position="191"/>
    </location>
</feature>
<dbReference type="AlphaFoldDB" id="A0A9W8YKY4"/>